<keyword evidence="2" id="KW-0732">Signal</keyword>
<dbReference type="Proteomes" id="UP001432027">
    <property type="component" value="Unassembled WGS sequence"/>
</dbReference>
<protein>
    <recommendedName>
        <fullName evidence="5">Secreted protein</fullName>
    </recommendedName>
</protein>
<feature type="compositionally biased region" description="Basic and acidic residues" evidence="1">
    <location>
        <begin position="74"/>
        <end position="83"/>
    </location>
</feature>
<evidence type="ECO:0000313" key="4">
    <source>
        <dbReference type="Proteomes" id="UP001432027"/>
    </source>
</evidence>
<evidence type="ECO:0000256" key="2">
    <source>
        <dbReference type="SAM" id="SignalP"/>
    </source>
</evidence>
<feature type="chain" id="PRO_5043842864" description="Secreted protein" evidence="2">
    <location>
        <begin position="22"/>
        <end position="101"/>
    </location>
</feature>
<gene>
    <name evidence="3" type="ORF">PENTCL1PPCAC_2723</name>
</gene>
<feature type="signal peptide" evidence="2">
    <location>
        <begin position="1"/>
        <end position="21"/>
    </location>
</feature>
<evidence type="ECO:0000313" key="3">
    <source>
        <dbReference type="EMBL" id="GMS80548.1"/>
    </source>
</evidence>
<comment type="caution">
    <text evidence="3">The sequence shown here is derived from an EMBL/GenBank/DDBJ whole genome shotgun (WGS) entry which is preliminary data.</text>
</comment>
<sequence length="101" mass="12242">MRSLMWREAILSFLLLTLVEYHSECCDVHWLLVEIVQSMALKFILIKIFSELGIPEFFHFRLMYRRSHNFHGEETLHEKDENQPHSAQAIEENEGRRREKR</sequence>
<organism evidence="3 4">
    <name type="scientific">Pristionchus entomophagus</name>
    <dbReference type="NCBI Taxonomy" id="358040"/>
    <lineage>
        <taxon>Eukaryota</taxon>
        <taxon>Metazoa</taxon>
        <taxon>Ecdysozoa</taxon>
        <taxon>Nematoda</taxon>
        <taxon>Chromadorea</taxon>
        <taxon>Rhabditida</taxon>
        <taxon>Rhabditina</taxon>
        <taxon>Diplogasteromorpha</taxon>
        <taxon>Diplogasteroidea</taxon>
        <taxon>Neodiplogasteridae</taxon>
        <taxon>Pristionchus</taxon>
    </lineage>
</organism>
<accession>A0AAV5SIR6</accession>
<feature type="region of interest" description="Disordered" evidence="1">
    <location>
        <begin position="74"/>
        <end position="101"/>
    </location>
</feature>
<keyword evidence="4" id="KW-1185">Reference proteome</keyword>
<dbReference type="EMBL" id="BTSX01000001">
    <property type="protein sequence ID" value="GMS80548.1"/>
    <property type="molecule type" value="Genomic_DNA"/>
</dbReference>
<evidence type="ECO:0008006" key="5">
    <source>
        <dbReference type="Google" id="ProtNLM"/>
    </source>
</evidence>
<proteinExistence type="predicted"/>
<reference evidence="3" key="1">
    <citation type="submission" date="2023-10" db="EMBL/GenBank/DDBJ databases">
        <title>Genome assembly of Pristionchus species.</title>
        <authorList>
            <person name="Yoshida K."/>
            <person name="Sommer R.J."/>
        </authorList>
    </citation>
    <scope>NUCLEOTIDE SEQUENCE</scope>
    <source>
        <strain evidence="3">RS0144</strain>
    </source>
</reference>
<name>A0AAV5SIR6_9BILA</name>
<evidence type="ECO:0000256" key="1">
    <source>
        <dbReference type="SAM" id="MobiDB-lite"/>
    </source>
</evidence>
<dbReference type="AlphaFoldDB" id="A0AAV5SIR6"/>